<evidence type="ECO:0000256" key="6">
    <source>
        <dbReference type="ARBA" id="ARBA00022741"/>
    </source>
</evidence>
<evidence type="ECO:0000256" key="1">
    <source>
        <dbReference type="ARBA" id="ARBA00001946"/>
    </source>
</evidence>
<dbReference type="InterPro" id="IPR052038">
    <property type="entry name" value="Type-VII_TA_antitoxin"/>
</dbReference>
<reference evidence="12" key="1">
    <citation type="journal article" date="2018" name="Science">
        <title>A primordial and reversible TCA cycle in a facultatively chemolithoautotrophic thermophile.</title>
        <authorList>
            <person name="Nunoura T."/>
            <person name="Chikaraishi Y."/>
            <person name="Izaki R."/>
            <person name="Suwa T."/>
            <person name="Sato T."/>
            <person name="Harada T."/>
            <person name="Mori K."/>
            <person name="Kato Y."/>
            <person name="Miyazaki M."/>
            <person name="Shimamura S."/>
            <person name="Yanagawa K."/>
            <person name="Shuto A."/>
            <person name="Ohkouchi N."/>
            <person name="Fujita N."/>
            <person name="Takaki Y."/>
            <person name="Atomi H."/>
            <person name="Takai K."/>
        </authorList>
    </citation>
    <scope>NUCLEOTIDE SEQUENCE [LARGE SCALE GENOMIC DNA]</scope>
    <source>
        <strain evidence="12">DSM 17441 / JCM 13301 / NBRC 103674 / ABI70S6</strain>
    </source>
</reference>
<dbReference type="EMBL" id="AP013035">
    <property type="protein sequence ID" value="BAT71955.1"/>
    <property type="molecule type" value="Genomic_DNA"/>
</dbReference>
<dbReference type="AlphaFoldDB" id="A0A0S3QUF9"/>
<keyword evidence="6" id="KW-0547">Nucleotide-binding</keyword>
<dbReference type="InterPro" id="IPR002934">
    <property type="entry name" value="Polymerase_NTP_transf_dom"/>
</dbReference>
<gene>
    <name evidence="11" type="ORF">TST_1163</name>
</gene>
<dbReference type="GO" id="GO:0016779">
    <property type="term" value="F:nucleotidyltransferase activity"/>
    <property type="evidence" value="ECO:0007669"/>
    <property type="project" value="UniProtKB-KW"/>
</dbReference>
<dbReference type="PANTHER" id="PTHR33571">
    <property type="entry name" value="SSL8005 PROTEIN"/>
    <property type="match status" value="1"/>
</dbReference>
<dbReference type="KEGG" id="ttk:TST_1163"/>
<evidence type="ECO:0000259" key="10">
    <source>
        <dbReference type="Pfam" id="PF01909"/>
    </source>
</evidence>
<evidence type="ECO:0000313" key="12">
    <source>
        <dbReference type="Proteomes" id="UP000063234"/>
    </source>
</evidence>
<protein>
    <submittedName>
        <fullName evidence="11">Nucleotidyltransferase</fullName>
    </submittedName>
</protein>
<dbReference type="OrthoDB" id="90159at2"/>
<dbReference type="GO" id="GO:0046872">
    <property type="term" value="F:metal ion binding"/>
    <property type="evidence" value="ECO:0007669"/>
    <property type="project" value="UniProtKB-KW"/>
</dbReference>
<dbReference type="RefSeq" id="WP_068549947.1">
    <property type="nucleotide sequence ID" value="NZ_AP013035.1"/>
</dbReference>
<keyword evidence="4" id="KW-0548">Nucleotidyltransferase</keyword>
<keyword evidence="2" id="KW-1277">Toxin-antitoxin system</keyword>
<feature type="domain" description="Polymerase nucleotidyl transferase" evidence="10">
    <location>
        <begin position="12"/>
        <end position="92"/>
    </location>
</feature>
<dbReference type="Proteomes" id="UP000063234">
    <property type="component" value="Chromosome"/>
</dbReference>
<proteinExistence type="inferred from homology"/>
<keyword evidence="7" id="KW-0067">ATP-binding</keyword>
<dbReference type="SUPFAM" id="SSF81301">
    <property type="entry name" value="Nucleotidyltransferase"/>
    <property type="match status" value="1"/>
</dbReference>
<evidence type="ECO:0000256" key="4">
    <source>
        <dbReference type="ARBA" id="ARBA00022695"/>
    </source>
</evidence>
<evidence type="ECO:0000256" key="3">
    <source>
        <dbReference type="ARBA" id="ARBA00022679"/>
    </source>
</evidence>
<keyword evidence="5" id="KW-0479">Metal-binding</keyword>
<evidence type="ECO:0000256" key="9">
    <source>
        <dbReference type="ARBA" id="ARBA00038276"/>
    </source>
</evidence>
<dbReference type="Pfam" id="PF01909">
    <property type="entry name" value="NTP_transf_2"/>
    <property type="match status" value="1"/>
</dbReference>
<dbReference type="PANTHER" id="PTHR33571:SF14">
    <property type="entry name" value="PROTEIN ADENYLYLTRANSFERASE MJ0435-RELATED"/>
    <property type="match status" value="1"/>
</dbReference>
<evidence type="ECO:0000256" key="8">
    <source>
        <dbReference type="ARBA" id="ARBA00022842"/>
    </source>
</evidence>
<dbReference type="STRING" id="1298851.TST_1163"/>
<comment type="similarity">
    <text evidence="9">Belongs to the MntA antitoxin family.</text>
</comment>
<accession>A0A0S3QUF9</accession>
<evidence type="ECO:0000313" key="11">
    <source>
        <dbReference type="EMBL" id="BAT71955.1"/>
    </source>
</evidence>
<keyword evidence="12" id="KW-1185">Reference proteome</keyword>
<keyword evidence="3 11" id="KW-0808">Transferase</keyword>
<organism evidence="11 12">
    <name type="scientific">Thermosulfidibacter takaii (strain DSM 17441 / JCM 13301 / NBRC 103674 / ABI70S6)</name>
    <dbReference type="NCBI Taxonomy" id="1298851"/>
    <lineage>
        <taxon>Bacteria</taxon>
        <taxon>Pseudomonadati</taxon>
        <taxon>Thermosulfidibacterota</taxon>
        <taxon>Thermosulfidibacteria</taxon>
        <taxon>Thermosulfidibacterales</taxon>
        <taxon>Thermosulfidibacteraceae</taxon>
    </lineage>
</organism>
<evidence type="ECO:0000256" key="7">
    <source>
        <dbReference type="ARBA" id="ARBA00022840"/>
    </source>
</evidence>
<dbReference type="CDD" id="cd05403">
    <property type="entry name" value="NT_KNTase_like"/>
    <property type="match status" value="1"/>
</dbReference>
<keyword evidence="8" id="KW-0460">Magnesium</keyword>
<evidence type="ECO:0000256" key="2">
    <source>
        <dbReference type="ARBA" id="ARBA00022649"/>
    </source>
</evidence>
<dbReference type="Gene3D" id="3.30.460.10">
    <property type="entry name" value="Beta Polymerase, domain 2"/>
    <property type="match status" value="1"/>
</dbReference>
<evidence type="ECO:0000256" key="5">
    <source>
        <dbReference type="ARBA" id="ARBA00022723"/>
    </source>
</evidence>
<dbReference type="GO" id="GO:0005524">
    <property type="term" value="F:ATP binding"/>
    <property type="evidence" value="ECO:0007669"/>
    <property type="project" value="UniProtKB-KW"/>
</dbReference>
<comment type="cofactor">
    <cofactor evidence="1">
        <name>Mg(2+)</name>
        <dbReference type="ChEBI" id="CHEBI:18420"/>
    </cofactor>
</comment>
<name>A0A0S3QUF9_THET7</name>
<dbReference type="InterPro" id="IPR043519">
    <property type="entry name" value="NT_sf"/>
</dbReference>
<sequence length="96" mass="10867">MLSLQEVIRTLKAHKSHFERKYNITSIKIFGSYAKGTQKPTSDLDLIVSFSKTPTLLDLVRLEEELESILGVKVDILTEDSISPFIKPYIKETVAV</sequence>